<comment type="caution">
    <text evidence="1">The sequence shown here is derived from an EMBL/GenBank/DDBJ whole genome shotgun (WGS) entry which is preliminary data.</text>
</comment>
<dbReference type="AlphaFoldDB" id="A0A2R6NNM3"/>
<dbReference type="EMBL" id="MLYV02001036">
    <property type="protein sequence ID" value="PSR74007.1"/>
    <property type="molecule type" value="Genomic_DNA"/>
</dbReference>
<evidence type="ECO:0000313" key="2">
    <source>
        <dbReference type="Proteomes" id="UP000186601"/>
    </source>
</evidence>
<protein>
    <recommendedName>
        <fullName evidence="3">F-box domain-containing protein</fullName>
    </recommendedName>
</protein>
<dbReference type="Proteomes" id="UP000186601">
    <property type="component" value="Unassembled WGS sequence"/>
</dbReference>
<dbReference type="OrthoDB" id="2769365at2759"/>
<gene>
    <name evidence="1" type="ORF">PHLCEN_2v10191</name>
</gene>
<reference evidence="1 2" key="1">
    <citation type="submission" date="2018-02" db="EMBL/GenBank/DDBJ databases">
        <title>Genome sequence of the basidiomycete white-rot fungus Phlebia centrifuga.</title>
        <authorList>
            <person name="Granchi Z."/>
            <person name="Peng M."/>
            <person name="de Vries R.P."/>
            <person name="Hilden K."/>
            <person name="Makela M.R."/>
            <person name="Grigoriev I."/>
            <person name="Riley R."/>
        </authorList>
    </citation>
    <scope>NUCLEOTIDE SEQUENCE [LARGE SCALE GENOMIC DNA]</scope>
    <source>
        <strain evidence="1 2">FBCC195</strain>
    </source>
</reference>
<evidence type="ECO:0008006" key="3">
    <source>
        <dbReference type="Google" id="ProtNLM"/>
    </source>
</evidence>
<accession>A0A2R6NNM3</accession>
<sequence>MVHSGTPRPSRTRRGVQSQSGAFCTNHFPIYATHKFNPQPDVKVPPEVVDIIIDHLHEDKSALSACALVCRSWVPCARYHLFRSLNVDRSPMQRTSKVPPDLRAFLQLLLSNPTLCDNVQRLSLAGRFSREHCFQVYLISNTYSGHDAYDLDFGLLSQILLKLPKVRILELNGLRFHYGRLSPTLSPRFLTFKLDVLALDDSASIFPSGRNLMEVLNIFSELGMLILKNVGWNRVTMNELSRILVPKTLKITWLAVVGCSVDTLALVRRSWGLHSLVGVLTSMSQLRRLGKFLLEFGPNIINFHLDIEALLKKDSSNMALHDTRTFETLNISHLVALDSFVFSAVLDGDEDEQNRSVCSVLHSILSSIRSPIRNVLFDLKLVVDEVFRGGEWFRHFDLEDIDRILNKPSLECAFFRLRYDPDARRYESESIRTIQRGLHTLHKKGRLQFVSMLGDKPMFPNYYYNW</sequence>
<keyword evidence="2" id="KW-1185">Reference proteome</keyword>
<proteinExistence type="predicted"/>
<evidence type="ECO:0000313" key="1">
    <source>
        <dbReference type="EMBL" id="PSR74007.1"/>
    </source>
</evidence>
<organism evidence="1 2">
    <name type="scientific">Hermanssonia centrifuga</name>
    <dbReference type="NCBI Taxonomy" id="98765"/>
    <lineage>
        <taxon>Eukaryota</taxon>
        <taxon>Fungi</taxon>
        <taxon>Dikarya</taxon>
        <taxon>Basidiomycota</taxon>
        <taxon>Agaricomycotina</taxon>
        <taxon>Agaricomycetes</taxon>
        <taxon>Polyporales</taxon>
        <taxon>Meruliaceae</taxon>
        <taxon>Hermanssonia</taxon>
    </lineage>
</organism>
<name>A0A2R6NNM3_9APHY</name>